<dbReference type="EMBL" id="CP029289">
    <property type="protein sequence ID" value="AWR94317.1"/>
    <property type="molecule type" value="Genomic_DNA"/>
</dbReference>
<sequence length="77" mass="8245">MKSVLGPNISQGAGILGFSTNINDANKIQLLGKKLYPDFNVIILDLSNPDQRITAINIDPDIADFKSGYVVAISILA</sequence>
<proteinExistence type="predicted"/>
<evidence type="ECO:0000313" key="2">
    <source>
        <dbReference type="Proteomes" id="UP000248044"/>
    </source>
</evidence>
<keyword evidence="2" id="KW-1185">Reference proteome</keyword>
<protein>
    <submittedName>
        <fullName evidence="1">Uncharacterized protein</fullName>
    </submittedName>
</protein>
<dbReference type="OrthoDB" id="35979at2157"/>
<dbReference type="GeneID" id="36831815"/>
<dbReference type="AlphaFoldDB" id="A0A2U9IE44"/>
<dbReference type="RefSeq" id="WP_110270198.1">
    <property type="nucleotide sequence ID" value="NZ_CP029289.2"/>
</dbReference>
<dbReference type="Proteomes" id="UP000248044">
    <property type="component" value="Chromosome"/>
</dbReference>
<dbReference type="KEGG" id="abri:DFR85_06625"/>
<reference evidence="1 2" key="1">
    <citation type="submission" date="2018-05" db="EMBL/GenBank/DDBJ databases">
        <title>Complete Genome Sequences of Extremely Thermoacidophilic, Metal-Mobilizing Type-Strain Members of the Archaeal Family Sulfolobaceae: Acidianus brierleyi DSM-1651T, Acidianus sulfidivorans DSM-18786T, Metallosphaera hakonensis DSM-7519T, and Metallosphaera prunae DSM-10039T.</title>
        <authorList>
            <person name="Counts J.A."/>
            <person name="Kelly R.M."/>
        </authorList>
    </citation>
    <scope>NUCLEOTIDE SEQUENCE [LARGE SCALE GENOMIC DNA]</scope>
    <source>
        <strain evidence="1 2">DSM 1651</strain>
    </source>
</reference>
<gene>
    <name evidence="1" type="ORF">DFR85_06625</name>
</gene>
<name>A0A2U9IE44_9CREN</name>
<accession>A0A2U9IE44</accession>
<organism evidence="1 2">
    <name type="scientific">Acidianus brierleyi</name>
    <dbReference type="NCBI Taxonomy" id="41673"/>
    <lineage>
        <taxon>Archaea</taxon>
        <taxon>Thermoproteota</taxon>
        <taxon>Thermoprotei</taxon>
        <taxon>Sulfolobales</taxon>
        <taxon>Sulfolobaceae</taxon>
        <taxon>Acidianus</taxon>
    </lineage>
</organism>
<evidence type="ECO:0000313" key="1">
    <source>
        <dbReference type="EMBL" id="AWR94317.1"/>
    </source>
</evidence>